<protein>
    <submittedName>
        <fullName evidence="1">Uncharacterized protein</fullName>
    </submittedName>
</protein>
<organism evidence="1 2">
    <name type="scientific">Paenibacillus pseudetheri</name>
    <dbReference type="NCBI Taxonomy" id="2897682"/>
    <lineage>
        <taxon>Bacteria</taxon>
        <taxon>Bacillati</taxon>
        <taxon>Bacillota</taxon>
        <taxon>Bacilli</taxon>
        <taxon>Bacillales</taxon>
        <taxon>Paenibacillaceae</taxon>
        <taxon>Paenibacillus</taxon>
    </lineage>
</organism>
<dbReference type="RefSeq" id="WP_234539184.1">
    <property type="nucleotide sequence ID" value="NZ_CAKMAB010000027.1"/>
</dbReference>
<evidence type="ECO:0000313" key="1">
    <source>
        <dbReference type="EMBL" id="CAH1057986.1"/>
    </source>
</evidence>
<accession>A0ABN8FQU7</accession>
<reference evidence="1" key="1">
    <citation type="submission" date="2021-12" db="EMBL/GenBank/DDBJ databases">
        <authorList>
            <person name="Criscuolo A."/>
        </authorList>
    </citation>
    <scope>NUCLEOTIDE SEQUENCE</scope>
    <source>
        <strain evidence="1">CIP111894</strain>
    </source>
</reference>
<dbReference type="EMBL" id="CAKMAB010000027">
    <property type="protein sequence ID" value="CAH1057986.1"/>
    <property type="molecule type" value="Genomic_DNA"/>
</dbReference>
<comment type="caution">
    <text evidence="1">The sequence shown here is derived from an EMBL/GenBank/DDBJ whole genome shotgun (WGS) entry which is preliminary data.</text>
</comment>
<sequence length="102" mass="11436">MAYAKTNKKVINLKVISLNKDSSFRGVGLHVGEIHQWIKAKLGGFNIPDLTYDPTTNPNQYIEKITPYTTSTGFINVTDQLYIRGTGQHITINQYHVTVNLG</sequence>
<proteinExistence type="predicted"/>
<name>A0ABN8FQU7_9BACL</name>
<keyword evidence="2" id="KW-1185">Reference proteome</keyword>
<dbReference type="Proteomes" id="UP000838749">
    <property type="component" value="Unassembled WGS sequence"/>
</dbReference>
<gene>
    <name evidence="1" type="ORF">PAECIP111894_04159</name>
</gene>
<evidence type="ECO:0000313" key="2">
    <source>
        <dbReference type="Proteomes" id="UP000838749"/>
    </source>
</evidence>